<name>A0A0V0QG40_PSEPJ</name>
<dbReference type="GO" id="GO:0006400">
    <property type="term" value="P:tRNA modification"/>
    <property type="evidence" value="ECO:0007669"/>
    <property type="project" value="TreeGrafter"/>
</dbReference>
<dbReference type="PANTHER" id="PTHR21314:SF0">
    <property type="entry name" value="QUEUOSINE 5'-PHOSPHATE N-GLYCOSYLASE_HYDROLASE"/>
    <property type="match status" value="1"/>
</dbReference>
<dbReference type="EC" id="3.2.2.-" evidence="6"/>
<keyword evidence="1 6" id="KW-0378">Hydrolase</keyword>
<evidence type="ECO:0000256" key="2">
    <source>
        <dbReference type="ARBA" id="ARBA00035119"/>
    </source>
</evidence>
<evidence type="ECO:0000256" key="4">
    <source>
        <dbReference type="ARBA" id="ARBA00035393"/>
    </source>
</evidence>
<evidence type="ECO:0000256" key="6">
    <source>
        <dbReference type="RuleBase" id="RU365002"/>
    </source>
</evidence>
<dbReference type="OrthoDB" id="416777at2759"/>
<comment type="similarity">
    <text evidence="2 6">Belongs to the QNG1 protein family.</text>
</comment>
<dbReference type="PANTHER" id="PTHR21314">
    <property type="entry name" value="QUEUOSINE 5'-PHOSPHATE N-GLYCOSYLASE_HYDROLASE-RELATED"/>
    <property type="match status" value="1"/>
</dbReference>
<comment type="caution">
    <text evidence="7">The sequence shown here is derived from an EMBL/GenBank/DDBJ whole genome shotgun (WGS) entry which is preliminary data.</text>
</comment>
<comment type="catalytic activity">
    <reaction evidence="5 6">
        <text>queuosine 5'-phosphate + H2O = queuine + D-ribose 5-phosphate</text>
        <dbReference type="Rhea" id="RHEA:75387"/>
        <dbReference type="ChEBI" id="CHEBI:15377"/>
        <dbReference type="ChEBI" id="CHEBI:17433"/>
        <dbReference type="ChEBI" id="CHEBI:78346"/>
        <dbReference type="ChEBI" id="CHEBI:194371"/>
    </reaction>
    <physiologicalReaction direction="left-to-right" evidence="5 6">
        <dbReference type="Rhea" id="RHEA:75388"/>
    </physiologicalReaction>
</comment>
<organism evidence="7 8">
    <name type="scientific">Pseudocohnilembus persalinus</name>
    <name type="common">Ciliate</name>
    <dbReference type="NCBI Taxonomy" id="266149"/>
    <lineage>
        <taxon>Eukaryota</taxon>
        <taxon>Sar</taxon>
        <taxon>Alveolata</taxon>
        <taxon>Ciliophora</taxon>
        <taxon>Intramacronucleata</taxon>
        <taxon>Oligohymenophorea</taxon>
        <taxon>Scuticociliatia</taxon>
        <taxon>Philasterida</taxon>
        <taxon>Pseudocohnilembidae</taxon>
        <taxon>Pseudocohnilembus</taxon>
    </lineage>
</organism>
<reference evidence="7 8" key="1">
    <citation type="journal article" date="2015" name="Sci. Rep.">
        <title>Genome of the facultative scuticociliatosis pathogen Pseudocohnilembus persalinus provides insight into its virulence through horizontal gene transfer.</title>
        <authorList>
            <person name="Xiong J."/>
            <person name="Wang G."/>
            <person name="Cheng J."/>
            <person name="Tian M."/>
            <person name="Pan X."/>
            <person name="Warren A."/>
            <person name="Jiang C."/>
            <person name="Yuan D."/>
            <person name="Miao W."/>
        </authorList>
    </citation>
    <scope>NUCLEOTIDE SEQUENCE [LARGE SCALE GENOMIC DNA]</scope>
    <source>
        <strain evidence="7">36N120E</strain>
    </source>
</reference>
<sequence>MNKCQLVRDTCQFVFQKSKHVKINEENLKKFADSLDKQFRNGYKYTEFGDYECHFSQSEGGDEALLEYLFVLDSLNFCFWPESAQKWEYDDLALTLKNAIKKDRNVFKPENLAKISYDFVYKEIFQGIQFPLLNERVRILREVGQITVEHFEGSFANILKKSEKSAVKLLFLLTSFYNNFQDTAIYEGHQICFYKRSQIFIGDLYSSFQGKSFGEFTDIDQVTMFPDYRVPQILNQEKILEYSEILDKKIAEKEQLPHGSDFEIEIRAATVECVEQLKNLLFERGHKIMAIEVDWILWQKGEAIKDEIVPHHRVLSIFY</sequence>
<comment type="function">
    <text evidence="6">Catalyzes the hydrolysis of queuosine 5'-phosphate, releasing the nucleobase queuine (q). Is required for salvage of queuine from exogenous queuosine (Q) that is imported and then converted to queuosine 5'-phosphate intracellularly.</text>
</comment>
<dbReference type="OMA" id="FSFWSEE"/>
<accession>A0A0V0QG40</accession>
<evidence type="ECO:0000313" key="8">
    <source>
        <dbReference type="Proteomes" id="UP000054937"/>
    </source>
</evidence>
<evidence type="ECO:0000313" key="7">
    <source>
        <dbReference type="EMBL" id="KRX01201.1"/>
    </source>
</evidence>
<dbReference type="AlphaFoldDB" id="A0A0V0QG40"/>
<proteinExistence type="inferred from homology"/>
<dbReference type="InterPro" id="IPR019438">
    <property type="entry name" value="Q_salvage"/>
</dbReference>
<evidence type="ECO:0000256" key="5">
    <source>
        <dbReference type="ARBA" id="ARBA00048204"/>
    </source>
</evidence>
<dbReference type="InParanoid" id="A0A0V0QG40"/>
<evidence type="ECO:0000256" key="1">
    <source>
        <dbReference type="ARBA" id="ARBA00022801"/>
    </source>
</evidence>
<keyword evidence="8" id="KW-1185">Reference proteome</keyword>
<dbReference type="EMBL" id="LDAU01000175">
    <property type="protein sequence ID" value="KRX01201.1"/>
    <property type="molecule type" value="Genomic_DNA"/>
</dbReference>
<protein>
    <recommendedName>
        <fullName evidence="3 6">Queuosine 5'-phosphate N-glycosylase/hydrolase</fullName>
        <ecNumber evidence="6">3.2.2.-</ecNumber>
    </recommendedName>
    <alternativeName>
        <fullName evidence="4 6">Queuosine-nucleotide N-glycosylase/hydrolase</fullName>
    </alternativeName>
</protein>
<gene>
    <name evidence="7" type="ORF">PPERSA_03705</name>
</gene>
<evidence type="ECO:0000256" key="3">
    <source>
        <dbReference type="ARBA" id="ARBA00035306"/>
    </source>
</evidence>
<dbReference type="GO" id="GO:0016787">
    <property type="term" value="F:hydrolase activity"/>
    <property type="evidence" value="ECO:0007669"/>
    <property type="project" value="UniProtKB-KW"/>
</dbReference>
<dbReference type="Proteomes" id="UP000054937">
    <property type="component" value="Unassembled WGS sequence"/>
</dbReference>
<dbReference type="Pfam" id="PF10343">
    <property type="entry name" value="Q_salvage"/>
    <property type="match status" value="1"/>
</dbReference>